<reference evidence="4" key="1">
    <citation type="submission" date="2020-11" db="EMBL/GenBank/DDBJ databases">
        <authorList>
            <person name="Tran Van P."/>
        </authorList>
    </citation>
    <scope>NUCLEOTIDE SEQUENCE</scope>
</reference>
<dbReference type="Gene3D" id="3.10.10.10">
    <property type="entry name" value="HIV Type 1 Reverse Transcriptase, subunit A, domain 1"/>
    <property type="match status" value="1"/>
</dbReference>
<evidence type="ECO:0000313" key="5">
    <source>
        <dbReference type="Proteomes" id="UP000678499"/>
    </source>
</evidence>
<dbReference type="InterPro" id="IPR050951">
    <property type="entry name" value="Retrovirus_Pol_polyprotein"/>
</dbReference>
<dbReference type="EMBL" id="CAJPEX010002094">
    <property type="protein sequence ID" value="CAG0920490.1"/>
    <property type="molecule type" value="Genomic_DNA"/>
</dbReference>
<dbReference type="SUPFAM" id="SSF56672">
    <property type="entry name" value="DNA/RNA polymerases"/>
    <property type="match status" value="1"/>
</dbReference>
<dbReference type="InterPro" id="IPR036397">
    <property type="entry name" value="RNaseH_sf"/>
</dbReference>
<dbReference type="EC" id="2.7.7.49" evidence="1"/>
<proteinExistence type="predicted"/>
<dbReference type="PANTHER" id="PTHR37984:SF5">
    <property type="entry name" value="PROTEIN NYNRIN-LIKE"/>
    <property type="match status" value="1"/>
</dbReference>
<dbReference type="PANTHER" id="PTHR37984">
    <property type="entry name" value="PROTEIN CBG26694"/>
    <property type="match status" value="1"/>
</dbReference>
<evidence type="ECO:0000259" key="3">
    <source>
        <dbReference type="PROSITE" id="PS50994"/>
    </source>
</evidence>
<dbReference type="GO" id="GO:0042575">
    <property type="term" value="C:DNA polymerase complex"/>
    <property type="evidence" value="ECO:0007669"/>
    <property type="project" value="UniProtKB-ARBA"/>
</dbReference>
<feature type="region of interest" description="Disordered" evidence="2">
    <location>
        <begin position="305"/>
        <end position="327"/>
    </location>
</feature>
<accession>A0A7R9BTM4</accession>
<dbReference type="GO" id="GO:0003964">
    <property type="term" value="F:RNA-directed DNA polymerase activity"/>
    <property type="evidence" value="ECO:0007669"/>
    <property type="project" value="UniProtKB-EC"/>
</dbReference>
<name>A0A7R9BTM4_9CRUS</name>
<dbReference type="PROSITE" id="PS50994">
    <property type="entry name" value="INTEGRASE"/>
    <property type="match status" value="1"/>
</dbReference>
<gene>
    <name evidence="4" type="ORF">NMOB1V02_LOCUS7998</name>
</gene>
<dbReference type="Pfam" id="PF00665">
    <property type="entry name" value="rve"/>
    <property type="match status" value="1"/>
</dbReference>
<evidence type="ECO:0000256" key="2">
    <source>
        <dbReference type="SAM" id="MobiDB-lite"/>
    </source>
</evidence>
<feature type="compositionally biased region" description="Polar residues" evidence="2">
    <location>
        <begin position="305"/>
        <end position="316"/>
    </location>
</feature>
<organism evidence="4">
    <name type="scientific">Notodromas monacha</name>
    <dbReference type="NCBI Taxonomy" id="399045"/>
    <lineage>
        <taxon>Eukaryota</taxon>
        <taxon>Metazoa</taxon>
        <taxon>Ecdysozoa</taxon>
        <taxon>Arthropoda</taxon>
        <taxon>Crustacea</taxon>
        <taxon>Oligostraca</taxon>
        <taxon>Ostracoda</taxon>
        <taxon>Podocopa</taxon>
        <taxon>Podocopida</taxon>
        <taxon>Cypridocopina</taxon>
        <taxon>Cypridoidea</taxon>
        <taxon>Cyprididae</taxon>
        <taxon>Notodromas</taxon>
    </lineage>
</organism>
<keyword evidence="5" id="KW-1185">Reference proteome</keyword>
<protein>
    <recommendedName>
        <fullName evidence="1">RNA-directed DNA polymerase</fullName>
        <ecNumber evidence="1">2.7.7.49</ecNumber>
    </recommendedName>
</protein>
<dbReference type="GO" id="GO:0015074">
    <property type="term" value="P:DNA integration"/>
    <property type="evidence" value="ECO:0007669"/>
    <property type="project" value="InterPro"/>
</dbReference>
<dbReference type="Proteomes" id="UP000678499">
    <property type="component" value="Unassembled WGS sequence"/>
</dbReference>
<dbReference type="Gene3D" id="3.30.420.10">
    <property type="entry name" value="Ribonuclease H-like superfamily/Ribonuclease H"/>
    <property type="match status" value="1"/>
</dbReference>
<evidence type="ECO:0000256" key="1">
    <source>
        <dbReference type="ARBA" id="ARBA00012493"/>
    </source>
</evidence>
<evidence type="ECO:0000313" key="4">
    <source>
        <dbReference type="EMBL" id="CAD7280338.1"/>
    </source>
</evidence>
<feature type="non-terminal residue" evidence="4">
    <location>
        <position position="1"/>
    </location>
</feature>
<feature type="region of interest" description="Disordered" evidence="2">
    <location>
        <begin position="1134"/>
        <end position="1153"/>
    </location>
</feature>
<dbReference type="GO" id="GO:0003676">
    <property type="term" value="F:nucleic acid binding"/>
    <property type="evidence" value="ECO:0007669"/>
    <property type="project" value="InterPro"/>
</dbReference>
<dbReference type="InterPro" id="IPR012337">
    <property type="entry name" value="RNaseH-like_sf"/>
</dbReference>
<dbReference type="Pfam" id="PF17921">
    <property type="entry name" value="Integrase_H2C2"/>
    <property type="match status" value="1"/>
</dbReference>
<dbReference type="InterPro" id="IPR043128">
    <property type="entry name" value="Rev_trsase/Diguanyl_cyclase"/>
</dbReference>
<dbReference type="Gene3D" id="1.10.340.70">
    <property type="match status" value="1"/>
</dbReference>
<feature type="region of interest" description="Disordered" evidence="2">
    <location>
        <begin position="1"/>
        <end position="49"/>
    </location>
</feature>
<sequence>MPRTTENSKAAAAAAKDLAPIPEEEDDKFQDTNPSPPERRSESQASGESLSSIWEALPLTTLQRLAEKFHLGHPATAAKADYAAQLERFQIPLTAIQDLSRGAITAPLRGFHSNDDDVAVPRCTSQRPQWLLDLQAPNLPKQRAKEDFEDFATRLRNALAVGKITDEHRLSALLENTLPNIQSTANRMYKRGIFEFEQLVEAVARRHPTPHLDRLKRFRSLRPEKGESFFNFGERLREEYENYLQLPLDDVDACEPVIQHILKEQLVNSAETGLKDELQKKWGKNGQLSWDDLVDVAEAYRLNHPSTATGQASGKTGSRPRVDLPPKQWCDHHKRTMRHGRKNAGCGFGNNLRTIRVPNRRRGPFHRRTREETTFLWLCVFIVKRRTSVGTALSPEAVQVTRLVETLFDFQGTPHMGSFLVLPGMREFPVILGRTILLQLPLTINLDGKRMFTGFHEGTRPPAKPSLQIGDGISFVDSSPQEREVVMRILCRHSPLMRQWSGRRGLFADFVVQIPTVEASPPAARQFRHSVERNKPFAEIIDLYLEAGILEPAASPFNAPAFLVDKKCLDPSAPAEKRFRLVEDYSKLNKLIKRLLMGYGWHVLDDLHQTGSRPAERNVEAVRRYPKPDTRRQMQQFLGLATYLRAHLPTNFAESEKVLRRTIPQKPATKIAWTPDAEVAFEHIKSVLADTARSGAALQAPDALSRISLNNASARVQPPEADRIALIDAYHAELGHAGWKKVYATIKQRFIWPRMRQDIRRRILACELCFKYNQPSQTVGAHMSAIESNRPRERLVLDFYGPLPETAEHFRYAIIAVDHFSKYMMAHPIEKADSQTVIPFLAKVFRQYGLFETVHTDCDSVFNGKAFKHFLKGYDIAQHIAQASHPEGNGCCERSIQTLSQIQAKAIQGQDEQWARHLADSVKAYNSTIHSATGVTPTEAMFGRRTILEADNTFGAPTLEANISQEELQQEAEKHCKRFINQVNTHKLRHFRPGDMIAVYPRLPTVAKHAANRRFRPQRIGPFMVISQEGHGVYHVGAGPDIRRVNAWEIVPYRGLPRAPNAGFEKQLGLIDHSSGKENIITKDDHRYAQDPARAPSNRQLKMQAEHNYWTVKPQDANKRNKVRTCVRSRNRPQGVPLICEKPPENPTKGKPAPAVYSLSPNSSGPPYEFGSVALFHCPMGFMWVPAQNQTRDPLKPLVRNFTTVVSAECLGTLGWALFDVTECNPITSCGAPPPETPSIRVKCRFTSSDIYECLQTCRQTFQGFAKKVPHYKTICGPDNKWTSFDDVCVTECDNATLPDFPGVSRTWNGSVSMWSEATFSCNNPWESFDGVTRGFTNTTASCVEPGIWKLLSNYPTTGSSTGLLKCLSVVNWCDEALLPNASADVLSIRKDGNDSRYNDSRIFEFIDRYDIYVCNSTGDWDKNNVKMKDLRCDSALLRCV</sequence>
<dbReference type="InterPro" id="IPR001584">
    <property type="entry name" value="Integrase_cat-core"/>
</dbReference>
<dbReference type="SUPFAM" id="SSF53098">
    <property type="entry name" value="Ribonuclease H-like"/>
    <property type="match status" value="1"/>
</dbReference>
<dbReference type="EMBL" id="OA884131">
    <property type="protein sequence ID" value="CAD7280338.1"/>
    <property type="molecule type" value="Genomic_DNA"/>
</dbReference>
<dbReference type="OrthoDB" id="6381096at2759"/>
<dbReference type="InterPro" id="IPR041588">
    <property type="entry name" value="Integrase_H2C2"/>
</dbReference>
<dbReference type="InterPro" id="IPR043502">
    <property type="entry name" value="DNA/RNA_pol_sf"/>
</dbReference>
<dbReference type="Gene3D" id="3.30.70.270">
    <property type="match status" value="1"/>
</dbReference>
<feature type="domain" description="Integrase catalytic" evidence="3">
    <location>
        <begin position="787"/>
        <end position="945"/>
    </location>
</feature>